<dbReference type="SUPFAM" id="SSF109854">
    <property type="entry name" value="DinB/YfiT-like putative metalloenzymes"/>
    <property type="match status" value="1"/>
</dbReference>
<dbReference type="Proteomes" id="UP000727993">
    <property type="component" value="Unassembled WGS sequence"/>
</dbReference>
<comment type="caution">
    <text evidence="2">The sequence shown here is derived from an EMBL/GenBank/DDBJ whole genome shotgun (WGS) entry which is preliminary data.</text>
</comment>
<feature type="domain" description="Mycothiol-dependent maleylpyruvate isomerase metal-binding" evidence="1">
    <location>
        <begin position="38"/>
        <end position="154"/>
    </location>
</feature>
<gene>
    <name evidence="2" type="ORF">IPN02_01470</name>
</gene>
<name>A0A936NAZ6_9ACTN</name>
<dbReference type="InterPro" id="IPR034660">
    <property type="entry name" value="DinB/YfiT-like"/>
</dbReference>
<sequence>MTDATATTDDELPLFPTSAPAVFCDPDASGPLFAEVLERLAAVIDLDDTQVVLPTPCEHYNAGELRQHVLGWLDFFATALSDPPADSPRPDPEAFVLEDEQASDVVRRCSTQVQQAITNDAASQAVTMTGSRMPGDGVLGMALGEYIIHAWDLAMATDQRYDPPTAAVAPAHEFLLGMVKPEYRGPDTGFFDAEVNVGSDAPAIDRLLGFAGRDPAWVPASH</sequence>
<dbReference type="AlphaFoldDB" id="A0A936NAZ6"/>
<dbReference type="InterPro" id="IPR017520">
    <property type="entry name" value="CHP03086"/>
</dbReference>
<dbReference type="NCBIfam" id="TIGR03083">
    <property type="entry name" value="maleylpyruvate isomerase family mycothiol-dependent enzyme"/>
    <property type="match status" value="1"/>
</dbReference>
<dbReference type="Pfam" id="PF11716">
    <property type="entry name" value="MDMPI_N"/>
    <property type="match status" value="1"/>
</dbReference>
<dbReference type="NCBIfam" id="TIGR03086">
    <property type="entry name" value="TIGR03086 family metal-binding protein"/>
    <property type="match status" value="1"/>
</dbReference>
<dbReference type="EMBL" id="JADJZA010000001">
    <property type="protein sequence ID" value="MBK9295549.1"/>
    <property type="molecule type" value="Genomic_DNA"/>
</dbReference>
<evidence type="ECO:0000313" key="3">
    <source>
        <dbReference type="Proteomes" id="UP000727993"/>
    </source>
</evidence>
<dbReference type="InterPro" id="IPR024344">
    <property type="entry name" value="MDMPI_metal-binding"/>
</dbReference>
<dbReference type="GO" id="GO:0046872">
    <property type="term" value="F:metal ion binding"/>
    <property type="evidence" value="ECO:0007669"/>
    <property type="project" value="InterPro"/>
</dbReference>
<reference evidence="2 3" key="1">
    <citation type="submission" date="2020-10" db="EMBL/GenBank/DDBJ databases">
        <title>Connecting structure to function with the recovery of over 1000 high-quality activated sludge metagenome-assembled genomes encoding full-length rRNA genes using long-read sequencing.</title>
        <authorList>
            <person name="Singleton C.M."/>
            <person name="Petriglieri F."/>
            <person name="Kristensen J.M."/>
            <person name="Kirkegaard R.H."/>
            <person name="Michaelsen T.Y."/>
            <person name="Andersen M.H."/>
            <person name="Karst S.M."/>
            <person name="Dueholm M.S."/>
            <person name="Nielsen P.H."/>
            <person name="Albertsen M."/>
        </authorList>
    </citation>
    <scope>NUCLEOTIDE SEQUENCE [LARGE SCALE GENOMIC DNA]</scope>
    <source>
        <strain evidence="2">Lyne_18-Q3-R50-59_MAXAC.006</strain>
    </source>
</reference>
<evidence type="ECO:0000313" key="2">
    <source>
        <dbReference type="EMBL" id="MBK9295549.1"/>
    </source>
</evidence>
<proteinExistence type="predicted"/>
<organism evidence="2 3">
    <name type="scientific">Candidatus Neomicrothrix subdominans</name>
    <dbReference type="NCBI Taxonomy" id="2954438"/>
    <lineage>
        <taxon>Bacteria</taxon>
        <taxon>Bacillati</taxon>
        <taxon>Actinomycetota</taxon>
        <taxon>Acidimicrobiia</taxon>
        <taxon>Acidimicrobiales</taxon>
        <taxon>Microthrixaceae</taxon>
        <taxon>Candidatus Neomicrothrix</taxon>
    </lineage>
</organism>
<dbReference type="Gene3D" id="1.20.120.450">
    <property type="entry name" value="dinb family like domain"/>
    <property type="match status" value="1"/>
</dbReference>
<dbReference type="InterPro" id="IPR017517">
    <property type="entry name" value="Maleyloyr_isom"/>
</dbReference>
<accession>A0A936NAZ6</accession>
<protein>
    <submittedName>
        <fullName evidence="2">TIGR03086 family protein</fullName>
    </submittedName>
</protein>
<evidence type="ECO:0000259" key="1">
    <source>
        <dbReference type="Pfam" id="PF11716"/>
    </source>
</evidence>